<feature type="signal peptide" evidence="1">
    <location>
        <begin position="1"/>
        <end position="21"/>
    </location>
</feature>
<proteinExistence type="predicted"/>
<evidence type="ECO:0000313" key="3">
    <source>
        <dbReference type="Proteomes" id="UP001165498"/>
    </source>
</evidence>
<reference evidence="2" key="1">
    <citation type="submission" date="2022-07" db="EMBL/GenBank/DDBJ databases">
        <title>Tahibacter sp., a new gammaproteobacterium isolated from the silt sample collected at pig farm.</title>
        <authorList>
            <person name="Chen H."/>
        </authorList>
    </citation>
    <scope>NUCLEOTIDE SEQUENCE</scope>
    <source>
        <strain evidence="2">P2K</strain>
    </source>
</reference>
<organism evidence="2 3">
    <name type="scientific">Tahibacter harae</name>
    <dbReference type="NCBI Taxonomy" id="2963937"/>
    <lineage>
        <taxon>Bacteria</taxon>
        <taxon>Pseudomonadati</taxon>
        <taxon>Pseudomonadota</taxon>
        <taxon>Gammaproteobacteria</taxon>
        <taxon>Lysobacterales</taxon>
        <taxon>Rhodanobacteraceae</taxon>
        <taxon>Tahibacter</taxon>
    </lineage>
</organism>
<protein>
    <submittedName>
        <fullName evidence="2">I78 family peptidase inhibitor</fullName>
    </submittedName>
</protein>
<dbReference type="InterPro" id="IPR021719">
    <property type="entry name" value="Prot_inh_I78"/>
</dbReference>
<name>A0ABT1QRN6_9GAMM</name>
<dbReference type="EMBL" id="JANFQO010000007">
    <property type="protein sequence ID" value="MCQ4164954.1"/>
    <property type="molecule type" value="Genomic_DNA"/>
</dbReference>
<dbReference type="Proteomes" id="UP001165498">
    <property type="component" value="Unassembled WGS sequence"/>
</dbReference>
<dbReference type="RefSeq" id="WP_255913981.1">
    <property type="nucleotide sequence ID" value="NZ_JANFQO010000007.1"/>
</dbReference>
<dbReference type="PROSITE" id="PS51257">
    <property type="entry name" value="PROKAR_LIPOPROTEIN"/>
    <property type="match status" value="1"/>
</dbReference>
<dbReference type="Gene3D" id="3.30.10.10">
    <property type="entry name" value="Trypsin Inhibitor V, subunit A"/>
    <property type="match status" value="1"/>
</dbReference>
<keyword evidence="3" id="KW-1185">Reference proteome</keyword>
<evidence type="ECO:0000256" key="1">
    <source>
        <dbReference type="SAM" id="SignalP"/>
    </source>
</evidence>
<evidence type="ECO:0000313" key="2">
    <source>
        <dbReference type="EMBL" id="MCQ4164954.1"/>
    </source>
</evidence>
<comment type="caution">
    <text evidence="2">The sequence shown here is derived from an EMBL/GenBank/DDBJ whole genome shotgun (WGS) entry which is preliminary data.</text>
</comment>
<keyword evidence="1" id="KW-0732">Signal</keyword>
<sequence length="106" mass="11372">MNPGRKLPAFTAVLLVPLLLAACQAESKRPAAENGAAQPQAVCNRDAADALVGKDRVTDEQARKLTGSTIVRQITPNSPVTLDFRQERVTIETDPATNKIVRAYCG</sequence>
<gene>
    <name evidence="2" type="ORF">NM961_09555</name>
</gene>
<dbReference type="Pfam" id="PF11720">
    <property type="entry name" value="Inhibitor_I78"/>
    <property type="match status" value="1"/>
</dbReference>
<feature type="chain" id="PRO_5047135957" evidence="1">
    <location>
        <begin position="22"/>
        <end position="106"/>
    </location>
</feature>
<accession>A0ABT1QRN6</accession>